<dbReference type="SMART" id="SM00248">
    <property type="entry name" value="ANK"/>
    <property type="match status" value="6"/>
</dbReference>
<dbReference type="Pfam" id="PF12796">
    <property type="entry name" value="Ank_2"/>
    <property type="match status" value="1"/>
</dbReference>
<feature type="compositionally biased region" description="Low complexity" evidence="1">
    <location>
        <begin position="1339"/>
        <end position="1381"/>
    </location>
</feature>
<organism evidence="2 3">
    <name type="scientific">Tritrichomonas foetus</name>
    <dbReference type="NCBI Taxonomy" id="1144522"/>
    <lineage>
        <taxon>Eukaryota</taxon>
        <taxon>Metamonada</taxon>
        <taxon>Parabasalia</taxon>
        <taxon>Tritrichomonadida</taxon>
        <taxon>Tritrichomonadidae</taxon>
        <taxon>Tritrichomonas</taxon>
    </lineage>
</organism>
<feature type="compositionally biased region" description="Low complexity" evidence="1">
    <location>
        <begin position="1402"/>
        <end position="1417"/>
    </location>
</feature>
<feature type="region of interest" description="Disordered" evidence="1">
    <location>
        <begin position="1332"/>
        <end position="1427"/>
    </location>
</feature>
<dbReference type="Gene3D" id="1.25.40.20">
    <property type="entry name" value="Ankyrin repeat-containing domain"/>
    <property type="match status" value="2"/>
</dbReference>
<comment type="caution">
    <text evidence="2">The sequence shown here is derived from an EMBL/GenBank/DDBJ whole genome shotgun (WGS) entry which is preliminary data.</text>
</comment>
<protein>
    <submittedName>
        <fullName evidence="2">Uncharacterized protein</fullName>
    </submittedName>
</protein>
<keyword evidence="3" id="KW-1185">Reference proteome</keyword>
<dbReference type="PANTHER" id="PTHR24125:SF5">
    <property type="entry name" value="ANKYRIN REPEAT PROTEIN"/>
    <property type="match status" value="1"/>
</dbReference>
<dbReference type="RefSeq" id="XP_068357331.1">
    <property type="nucleotide sequence ID" value="XM_068506135.1"/>
</dbReference>
<reference evidence="2" key="1">
    <citation type="submission" date="2016-10" db="EMBL/GenBank/DDBJ databases">
        <authorList>
            <person name="Benchimol M."/>
            <person name="Almeida L.G."/>
            <person name="Vasconcelos A.T."/>
            <person name="Perreira-Neves A."/>
            <person name="Rosa I.A."/>
            <person name="Tasca T."/>
            <person name="Bogo M.R."/>
            <person name="de Souza W."/>
        </authorList>
    </citation>
    <scope>NUCLEOTIDE SEQUENCE [LARGE SCALE GENOMIC DNA]</scope>
    <source>
        <strain evidence="2">K</strain>
    </source>
</reference>
<accession>A0A1J4JYZ4</accession>
<evidence type="ECO:0000256" key="1">
    <source>
        <dbReference type="SAM" id="MobiDB-lite"/>
    </source>
</evidence>
<feature type="compositionally biased region" description="Basic residues" evidence="1">
    <location>
        <begin position="1418"/>
        <end position="1427"/>
    </location>
</feature>
<dbReference type="GeneID" id="94840839"/>
<proteinExistence type="predicted"/>
<dbReference type="SUPFAM" id="SSF48403">
    <property type="entry name" value="Ankyrin repeat"/>
    <property type="match status" value="2"/>
</dbReference>
<dbReference type="InterPro" id="IPR036770">
    <property type="entry name" value="Ankyrin_rpt-contain_sf"/>
</dbReference>
<dbReference type="VEuPathDB" id="TrichDB:TRFO_28365"/>
<dbReference type="PANTHER" id="PTHR24125">
    <property type="entry name" value="ANKYRIN REPEAT AND DEATH DOMAIN-CONTAINING PROTEIN"/>
    <property type="match status" value="1"/>
</dbReference>
<dbReference type="InterPro" id="IPR002110">
    <property type="entry name" value="Ankyrin_rpt"/>
</dbReference>
<name>A0A1J4JYZ4_9EUKA</name>
<dbReference type="Proteomes" id="UP000179807">
    <property type="component" value="Unassembled WGS sequence"/>
</dbReference>
<sequence length="1427" mass="167112">MKPSQLNFDKIRIVDKSLSLPLMNGIRIACTDASFKIEKNFSIFSISKKKYCCSDDIMKRLNVFKYSNIKSIQTQQSDKDLSFFINFLQGKSIFISKGNLQRFYDFGNELGFEIVTNFVQNYQKIIDNFGIYESSARIQAVLENYEESDSSINCEQKAKVESDFQSIVDFEQKPFIIQLILYLCLIRSNKINSYLNLLIKLSNTNQEYIDSLNELFYCNKTTELFSYPVTDLVGSNCYVFYQLFKKGILDKNMVLNKIRGDEMTHYLFWFAPYFEENDFIHIFELDSIGKKSHQFYEFEKKLEFYYKIKENNWKLYNEYTENCNENLFRLSIRKDDINMFQQLCSSKYSDKINIFENISKCIFDFNLYNIDNYYDDHTLISFSALNGSFKCFKYLILNSENNVSLKGVIENNAICGGCPEIIHLLEQNVSESETENIKHYFRISDAYNFHHHQILQWLKELYPERDDYYDPFISTYNFIDLLKFPNIFNNCSYLYENYVHLRPYIPLFSDEERYNKLINCLKGNDINLLIELFESINCEYLEDYFPNYVHLQYDIEKSGDMEYRSYFRIKIEEEKYATDEEYEDEEYYEKYYDLTKKDKRTTVISYIEKLYIDTLIVDNALFLQYLEEKTKYKSREYCSFDLFQKSLFSRSIKCGLYLSQKNGFTVEKEVWNVGPFVCNYFYLNHFLMKLPNIYKIECIEGFVESSSIDIHGFFNTISCLDEKSFNEIIYTYFDVKIKKKLFNDISVFLKANVKLNINVNYISRKSDMSILVDVINSDDTNLFTSFANCSTFNPNAIIIPSTNDSLLNYCIKKHTSAFNMIYNLPLININSQDNKGNTPLINSVILDQESIFAQLISDDKIYLDLRNKRNLSPLIFTVKYNRINMLKSLCEKGVSINIEKDSKMLSPFCYSRSKQMVQYLISKEIDSYTINGVNHKGETLLTDFIKDSKNSRFIDLSHEFLLNNKSLNINAPNAHGETALMAAIYVNNDEALRILKKNKKLDQNPYFGGSSLLSAAIHSNNYEMIEPLISQAINDFDALIEASNNQALFNKVKRKITNAICLCPYQIVFKLPKFPKFFEFIVKEKVTFDINAVFDDSTLLIESIKSKSTIVKDLLKFESIDINWRNRNDKTAIYYAIITNNNNVTDLLLSHKNLKIGPTYDSTWNIFILLMRKDNFIQAEKILSLYSENLNDYVTPKLTVIKYLIIKNSIGLIEKILSFENLRVTKSDFILSLQNEKIAILFLKSCKLDNIFKGSQLIEISIYFRLPILLKTIFQMKLHNEHPRLFFSAIGSNDARVITEYMSENVPKEYYEIAIIVAKKLNLDKASRILEDQKRKQTQKVSTKSTTKTSPKSQSLSKTQNIQRKSLQSKQPLSQQKTQQSQREKSEPQESQSQAKQKRTPTKTISSKSTSTSSTSRNPKKPLSTRK</sequence>
<dbReference type="InterPro" id="IPR052457">
    <property type="entry name" value="Ankyrin-DD_containing_protein"/>
</dbReference>
<dbReference type="EMBL" id="MLAK01000802">
    <property type="protein sequence ID" value="OHT04195.1"/>
    <property type="molecule type" value="Genomic_DNA"/>
</dbReference>
<evidence type="ECO:0000313" key="3">
    <source>
        <dbReference type="Proteomes" id="UP000179807"/>
    </source>
</evidence>
<gene>
    <name evidence="2" type="ORF">TRFO_28365</name>
</gene>
<evidence type="ECO:0000313" key="2">
    <source>
        <dbReference type="EMBL" id="OHT04195.1"/>
    </source>
</evidence>